<sequence>MCDLRSEIWIVVLTPLQSASGADQERRMSSRSRSQRVTSTPTRVFLHLLVLLPLLAVEATPAICPQSQRRIIFPKESFDECHLDDPPRTKGTCRRMEDCPSAVNAWLERRKAPKTCFFVRFDHFVCCEPEKELPEITTIKPPIAMLLMRPSLWACNDLNDVVETQVVGGKPTRYREFPFMAALGWRSNFDQQIYYRCGGALISNNFVLTAAHCVDLGGEPPSQVRLGGDNLTLSEGEDLPIRRVIVHPGYNASTAYNDIALLELESPAKPVLKPICMWAEKEVANSLVTAIGYGQTSFAGLSSAQLLKVPLKIVSNDECQVHYQVDQLAQGVLSTQMCAGDLTGERDTCQGDSGGPLIMHDGRRGNIVGITSLGQGCASGPPSVYTRVSSFVDWINGIVWPQEFQKHQGSNFIIFPNNEFVKIINSKYFSYAQENRKV</sequence>
<dbReference type="FunFam" id="2.40.10.10:FF:000047">
    <property type="entry name" value="Trypsin eta"/>
    <property type="match status" value="1"/>
</dbReference>
<dbReference type="CDD" id="cd00190">
    <property type="entry name" value="Tryp_SPc"/>
    <property type="match status" value="1"/>
</dbReference>
<evidence type="ECO:0000256" key="3">
    <source>
        <dbReference type="ARBA" id="ARBA00022670"/>
    </source>
</evidence>
<dbReference type="PANTHER" id="PTHR24260:SF135">
    <property type="entry name" value="CLIP DOMAIN-CONTAINING SERINE PROTEASE-RELATED"/>
    <property type="match status" value="1"/>
</dbReference>
<dbReference type="InterPro" id="IPR033116">
    <property type="entry name" value="TRYPSIN_SER"/>
</dbReference>
<dbReference type="PANTHER" id="PTHR24260">
    <property type="match status" value="1"/>
</dbReference>
<dbReference type="RefSeq" id="XP_016982666.1">
    <property type="nucleotide sequence ID" value="XM_017127177.1"/>
</dbReference>
<dbReference type="GO" id="GO:0005576">
    <property type="term" value="C:extracellular region"/>
    <property type="evidence" value="ECO:0007669"/>
    <property type="project" value="UniProtKB-SubCell"/>
</dbReference>
<reference evidence="14" key="2">
    <citation type="submission" date="2025-04" db="UniProtKB">
        <authorList>
            <consortium name="RefSeq"/>
        </authorList>
    </citation>
    <scope>IDENTIFICATION</scope>
</reference>
<evidence type="ECO:0000313" key="13">
    <source>
        <dbReference type="Proteomes" id="UP001652680"/>
    </source>
</evidence>
<dbReference type="InterPro" id="IPR051333">
    <property type="entry name" value="CLIP_Serine_Protease"/>
</dbReference>
<dbReference type="PROSITE" id="PS50240">
    <property type="entry name" value="TRYPSIN_DOM"/>
    <property type="match status" value="1"/>
</dbReference>
<organism evidence="14">
    <name type="scientific">Drosophila rhopaloa</name>
    <name type="common">Fruit fly</name>
    <dbReference type="NCBI Taxonomy" id="1041015"/>
    <lineage>
        <taxon>Eukaryota</taxon>
        <taxon>Metazoa</taxon>
        <taxon>Ecdysozoa</taxon>
        <taxon>Arthropoda</taxon>
        <taxon>Hexapoda</taxon>
        <taxon>Insecta</taxon>
        <taxon>Pterygota</taxon>
        <taxon>Neoptera</taxon>
        <taxon>Endopterygota</taxon>
        <taxon>Diptera</taxon>
        <taxon>Brachycera</taxon>
        <taxon>Muscomorpha</taxon>
        <taxon>Ephydroidea</taxon>
        <taxon>Drosophilidae</taxon>
        <taxon>Drosophila</taxon>
        <taxon>Sophophora</taxon>
    </lineage>
</organism>
<evidence type="ECO:0000256" key="10">
    <source>
        <dbReference type="RuleBase" id="RU363034"/>
    </source>
</evidence>
<dbReference type="InterPro" id="IPR001314">
    <property type="entry name" value="Peptidase_S1A"/>
</dbReference>
<evidence type="ECO:0000256" key="1">
    <source>
        <dbReference type="ARBA" id="ARBA00004613"/>
    </source>
</evidence>
<dbReference type="GeneID" id="108047105"/>
<evidence type="ECO:0000313" key="12">
    <source>
        <dbReference type="EnsemblMetazoa" id="XP_016982666.1"/>
    </source>
</evidence>
<dbReference type="SUPFAM" id="SSF50494">
    <property type="entry name" value="Trypsin-like serine proteases"/>
    <property type="match status" value="1"/>
</dbReference>
<keyword evidence="8" id="KW-1015">Disulfide bond</keyword>
<evidence type="ECO:0000259" key="11">
    <source>
        <dbReference type="PROSITE" id="PS50240"/>
    </source>
</evidence>
<accession>A0A6P4FB24</accession>
<dbReference type="PROSITE" id="PS00135">
    <property type="entry name" value="TRYPSIN_SER"/>
    <property type="match status" value="1"/>
</dbReference>
<evidence type="ECO:0000256" key="4">
    <source>
        <dbReference type="ARBA" id="ARBA00022729"/>
    </source>
</evidence>
<dbReference type="SMART" id="SM00020">
    <property type="entry name" value="Tryp_SPc"/>
    <property type="match status" value="1"/>
</dbReference>
<keyword evidence="7" id="KW-0865">Zymogen</keyword>
<dbReference type="PRINTS" id="PR00722">
    <property type="entry name" value="CHYMOTRYPSIN"/>
</dbReference>
<dbReference type="Proteomes" id="UP001652680">
    <property type="component" value="Unassembled WGS sequence"/>
</dbReference>
<dbReference type="InterPro" id="IPR022700">
    <property type="entry name" value="CLIP"/>
</dbReference>
<keyword evidence="5 10" id="KW-0378">Hydrolase</keyword>
<reference evidence="12" key="3">
    <citation type="submission" date="2025-05" db="UniProtKB">
        <authorList>
            <consortium name="EnsemblMetazoa"/>
        </authorList>
    </citation>
    <scope>IDENTIFICATION</scope>
</reference>
<proteinExistence type="inferred from homology"/>
<dbReference type="EnsemblMetazoa" id="XM_017127177.2">
    <property type="protein sequence ID" value="XP_016982666.1"/>
    <property type="gene ID" value="LOC108047105"/>
</dbReference>
<dbReference type="PROSITE" id="PS00134">
    <property type="entry name" value="TRYPSIN_HIS"/>
    <property type="match status" value="1"/>
</dbReference>
<comment type="subcellular location">
    <subcellularLocation>
        <location evidence="1">Secreted</location>
    </subcellularLocation>
</comment>
<dbReference type="Gene3D" id="2.40.10.10">
    <property type="entry name" value="Trypsin-like serine proteases"/>
    <property type="match status" value="1"/>
</dbReference>
<keyword evidence="6 10" id="KW-0720">Serine protease</keyword>
<protein>
    <submittedName>
        <fullName evidence="14">Trypsin-4-like</fullName>
    </submittedName>
</protein>
<dbReference type="InterPro" id="IPR018114">
    <property type="entry name" value="TRYPSIN_HIS"/>
</dbReference>
<keyword evidence="2" id="KW-0964">Secreted</keyword>
<dbReference type="OrthoDB" id="10004439at2759"/>
<reference evidence="13" key="1">
    <citation type="journal article" date="2021" name="Elife">
        <title>Highly contiguous assemblies of 101 drosophilid genomes.</title>
        <authorList>
            <person name="Kim B.Y."/>
            <person name="Wang J.R."/>
            <person name="Miller D.E."/>
            <person name="Barmina O."/>
            <person name="Delaney E."/>
            <person name="Thompson A."/>
            <person name="Comeault A.A."/>
            <person name="Peede D."/>
            <person name="D'Agostino E.R."/>
            <person name="Pelaez J."/>
            <person name="Aguilar J.M."/>
            <person name="Haji D."/>
            <person name="Matsunaga T."/>
            <person name="Armstrong E.E."/>
            <person name="Zych M."/>
            <person name="Ogawa Y."/>
            <person name="Stamenkovic-Radak M."/>
            <person name="Jelic M."/>
            <person name="Veselinovic M.S."/>
            <person name="Tanaskovic M."/>
            <person name="Eric P."/>
            <person name="Gao J.J."/>
            <person name="Katoh T.K."/>
            <person name="Toda M.J."/>
            <person name="Watabe H."/>
            <person name="Watada M."/>
            <person name="Davis J.S."/>
            <person name="Moyle L.C."/>
            <person name="Manoli G."/>
            <person name="Bertolini E."/>
            <person name="Kostal V."/>
            <person name="Hawley R.S."/>
            <person name="Takahashi A."/>
            <person name="Jones C.D."/>
            <person name="Price D.K."/>
            <person name="Whiteman N."/>
            <person name="Kopp A."/>
            <person name="Matute D.R."/>
            <person name="Petrov D.A."/>
        </authorList>
    </citation>
    <scope>NUCLEOTIDE SEQUENCE [LARGE SCALE GENOMIC DNA]</scope>
</reference>
<keyword evidence="13" id="KW-1185">Reference proteome</keyword>
<comment type="similarity">
    <text evidence="9">Belongs to the peptidase S1 family. CLIP subfamily.</text>
</comment>
<dbReference type="InterPro" id="IPR001254">
    <property type="entry name" value="Trypsin_dom"/>
</dbReference>
<evidence type="ECO:0000256" key="8">
    <source>
        <dbReference type="ARBA" id="ARBA00023157"/>
    </source>
</evidence>
<keyword evidence="4" id="KW-0732">Signal</keyword>
<evidence type="ECO:0000256" key="7">
    <source>
        <dbReference type="ARBA" id="ARBA00023145"/>
    </source>
</evidence>
<gene>
    <name evidence="14" type="primary">LOC108047105</name>
    <name evidence="12" type="synonym">108047105</name>
</gene>
<keyword evidence="3 10" id="KW-0645">Protease</keyword>
<evidence type="ECO:0000313" key="14">
    <source>
        <dbReference type="RefSeq" id="XP_016982666.1"/>
    </source>
</evidence>
<evidence type="ECO:0000256" key="9">
    <source>
        <dbReference type="ARBA" id="ARBA00024195"/>
    </source>
</evidence>
<name>A0A6P4FB24_DRORH</name>
<evidence type="ECO:0000256" key="6">
    <source>
        <dbReference type="ARBA" id="ARBA00022825"/>
    </source>
</evidence>
<dbReference type="GO" id="GO:0016485">
    <property type="term" value="P:protein processing"/>
    <property type="evidence" value="ECO:0007669"/>
    <property type="project" value="UniProtKB-ARBA"/>
</dbReference>
<dbReference type="GO" id="GO:0004252">
    <property type="term" value="F:serine-type endopeptidase activity"/>
    <property type="evidence" value="ECO:0007669"/>
    <property type="project" value="InterPro"/>
</dbReference>
<dbReference type="SMART" id="SM00680">
    <property type="entry name" value="CLIP"/>
    <property type="match status" value="1"/>
</dbReference>
<dbReference type="Pfam" id="PF00089">
    <property type="entry name" value="Trypsin"/>
    <property type="match status" value="1"/>
</dbReference>
<evidence type="ECO:0000256" key="5">
    <source>
        <dbReference type="ARBA" id="ARBA00022801"/>
    </source>
</evidence>
<dbReference type="AlphaFoldDB" id="A0A6P4FB24"/>
<dbReference type="InterPro" id="IPR043504">
    <property type="entry name" value="Peptidase_S1_PA_chymotrypsin"/>
</dbReference>
<evidence type="ECO:0000256" key="2">
    <source>
        <dbReference type="ARBA" id="ARBA00022525"/>
    </source>
</evidence>
<feature type="domain" description="Peptidase S1" evidence="11">
    <location>
        <begin position="166"/>
        <end position="400"/>
    </location>
</feature>
<dbReference type="InterPro" id="IPR009003">
    <property type="entry name" value="Peptidase_S1_PA"/>
</dbReference>